<dbReference type="InterPro" id="IPR036168">
    <property type="entry name" value="AP2_Mu_C_sf"/>
</dbReference>
<dbReference type="Pfam" id="PF00928">
    <property type="entry name" value="Adap_comp_sub"/>
    <property type="match status" value="1"/>
</dbReference>
<keyword evidence="3" id="KW-0653">Protein transport</keyword>
<name>A0A9K3GLQ6_9EUKA</name>
<dbReference type="EMBL" id="BDIP01002885">
    <property type="protein sequence ID" value="GIQ86966.1"/>
    <property type="molecule type" value="Genomic_DNA"/>
</dbReference>
<dbReference type="InterPro" id="IPR050431">
    <property type="entry name" value="Adaptor_comp_med_subunit"/>
</dbReference>
<evidence type="ECO:0000313" key="6">
    <source>
        <dbReference type="EMBL" id="GIQ86966.1"/>
    </source>
</evidence>
<dbReference type="AlphaFoldDB" id="A0A9K3GLQ6"/>
<dbReference type="SUPFAM" id="SSF49447">
    <property type="entry name" value="Second domain of Mu2 adaptin subunit (ap50) of ap2 adaptor"/>
    <property type="match status" value="1"/>
</dbReference>
<accession>A0A9K3GLQ6</accession>
<comment type="subcellular location">
    <subcellularLocation>
        <location evidence="1">Endomembrane system</location>
    </subcellularLocation>
</comment>
<dbReference type="InterPro" id="IPR001392">
    <property type="entry name" value="Clathrin_mu"/>
</dbReference>
<keyword evidence="2" id="KW-0813">Transport</keyword>
<keyword evidence="4" id="KW-0472">Membrane</keyword>
<evidence type="ECO:0000256" key="2">
    <source>
        <dbReference type="ARBA" id="ARBA00022448"/>
    </source>
</evidence>
<dbReference type="OrthoDB" id="10259133at2759"/>
<evidence type="ECO:0000256" key="4">
    <source>
        <dbReference type="ARBA" id="ARBA00023136"/>
    </source>
</evidence>
<dbReference type="PRINTS" id="PR00314">
    <property type="entry name" value="CLATHRINADPT"/>
</dbReference>
<feature type="domain" description="MHD" evidence="5">
    <location>
        <begin position="1"/>
        <end position="252"/>
    </location>
</feature>
<dbReference type="Gene3D" id="2.60.40.1170">
    <property type="entry name" value="Mu homology domain, subdomain B"/>
    <property type="match status" value="2"/>
</dbReference>
<organism evidence="6 7">
    <name type="scientific">Kipferlia bialata</name>
    <dbReference type="NCBI Taxonomy" id="797122"/>
    <lineage>
        <taxon>Eukaryota</taxon>
        <taxon>Metamonada</taxon>
        <taxon>Carpediemonas-like organisms</taxon>
        <taxon>Kipferlia</taxon>
    </lineage>
</organism>
<evidence type="ECO:0000313" key="7">
    <source>
        <dbReference type="Proteomes" id="UP000265618"/>
    </source>
</evidence>
<dbReference type="InterPro" id="IPR028565">
    <property type="entry name" value="MHD"/>
</dbReference>
<dbReference type="PANTHER" id="PTHR10529">
    <property type="entry name" value="AP COMPLEX SUBUNIT MU"/>
    <property type="match status" value="1"/>
</dbReference>
<feature type="non-terminal residue" evidence="6">
    <location>
        <position position="1"/>
    </location>
</feature>
<protein>
    <submittedName>
        <fullName evidence="6">Clathrin adaptor, mu subunit</fullName>
    </submittedName>
</protein>
<evidence type="ECO:0000256" key="1">
    <source>
        <dbReference type="ARBA" id="ARBA00004308"/>
    </source>
</evidence>
<dbReference type="PROSITE" id="PS51072">
    <property type="entry name" value="MHD"/>
    <property type="match status" value="1"/>
</dbReference>
<keyword evidence="7" id="KW-1185">Reference proteome</keyword>
<dbReference type="GO" id="GO:0006886">
    <property type="term" value="P:intracellular protein transport"/>
    <property type="evidence" value="ECO:0007669"/>
    <property type="project" value="InterPro"/>
</dbReference>
<sequence>DGRVVVKAFLSGMPECMFGFNERSMGTATTGPKQIGPGGGAKDGKKGIALDDCHFHQCVKLNQFEENRTISFVPPDGQFELMGYRITHGVQQPFLVTPLVTPLGRNRLEIKVSIRSAFPHHISASKVTCSIPCPENTATTTVNVTSGKAQFDPTKSCIQWRLRSFAGGHASQSLSVIVETIPGTSLKGANVEDSERGTVAGWKSRPPISLNYKVSMWAASGLEVRFLKVIEKSYKPLRWLRYETLAGDVVVRF</sequence>
<dbReference type="GO" id="GO:0016192">
    <property type="term" value="P:vesicle-mediated transport"/>
    <property type="evidence" value="ECO:0007669"/>
    <property type="project" value="InterPro"/>
</dbReference>
<dbReference type="GO" id="GO:0012505">
    <property type="term" value="C:endomembrane system"/>
    <property type="evidence" value="ECO:0007669"/>
    <property type="project" value="UniProtKB-SubCell"/>
</dbReference>
<evidence type="ECO:0000259" key="5">
    <source>
        <dbReference type="PROSITE" id="PS51072"/>
    </source>
</evidence>
<evidence type="ECO:0000256" key="3">
    <source>
        <dbReference type="ARBA" id="ARBA00022927"/>
    </source>
</evidence>
<dbReference type="GO" id="GO:0030131">
    <property type="term" value="C:clathrin adaptor complex"/>
    <property type="evidence" value="ECO:0007669"/>
    <property type="project" value="InterPro"/>
</dbReference>
<dbReference type="Proteomes" id="UP000265618">
    <property type="component" value="Unassembled WGS sequence"/>
</dbReference>
<comment type="caution">
    <text evidence="6">The sequence shown here is derived from an EMBL/GenBank/DDBJ whole genome shotgun (WGS) entry which is preliminary data.</text>
</comment>
<proteinExistence type="predicted"/>
<reference evidence="6 7" key="1">
    <citation type="journal article" date="2018" name="PLoS ONE">
        <title>The draft genome of Kipferlia bialata reveals reductive genome evolution in fornicate parasites.</title>
        <authorList>
            <person name="Tanifuji G."/>
            <person name="Takabayashi S."/>
            <person name="Kume K."/>
            <person name="Takagi M."/>
            <person name="Nakayama T."/>
            <person name="Kamikawa R."/>
            <person name="Inagaki Y."/>
            <person name="Hashimoto T."/>
        </authorList>
    </citation>
    <scope>NUCLEOTIDE SEQUENCE [LARGE SCALE GENOMIC DNA]</scope>
    <source>
        <strain evidence="6">NY0173</strain>
    </source>
</reference>
<gene>
    <name evidence="6" type="ORF">KIPB_008915</name>
</gene>